<feature type="region of interest" description="Disordered" evidence="1">
    <location>
        <begin position="525"/>
        <end position="555"/>
    </location>
</feature>
<dbReference type="InterPro" id="IPR022047">
    <property type="entry name" value="Microcephalin-like"/>
</dbReference>
<feature type="compositionally biased region" description="Low complexity" evidence="1">
    <location>
        <begin position="126"/>
        <end position="146"/>
    </location>
</feature>
<dbReference type="Gene3D" id="3.40.50.10190">
    <property type="entry name" value="BRCT domain"/>
    <property type="match status" value="3"/>
</dbReference>
<feature type="compositionally biased region" description="Basic and acidic residues" evidence="1">
    <location>
        <begin position="327"/>
        <end position="348"/>
    </location>
</feature>
<dbReference type="EMBL" id="CH963894">
    <property type="protein sequence ID" value="EDW77218.2"/>
    <property type="molecule type" value="Genomic_DNA"/>
</dbReference>
<feature type="compositionally biased region" description="Low complexity" evidence="1">
    <location>
        <begin position="855"/>
        <end position="869"/>
    </location>
</feature>
<dbReference type="OrthoDB" id="2384350at2759"/>
<dbReference type="CDD" id="cd17716">
    <property type="entry name" value="BRCT_microcephalin_rpt1"/>
    <property type="match status" value="1"/>
</dbReference>
<feature type="compositionally biased region" description="Low complexity" evidence="1">
    <location>
        <begin position="708"/>
        <end position="725"/>
    </location>
</feature>
<feature type="region of interest" description="Disordered" evidence="1">
    <location>
        <begin position="447"/>
        <end position="475"/>
    </location>
</feature>
<dbReference type="PANTHER" id="PTHR14625:SF3">
    <property type="entry name" value="MICROCEPHALIN"/>
    <property type="match status" value="1"/>
</dbReference>
<dbReference type="FunCoup" id="B4MYM9">
    <property type="interactions" value="1739"/>
</dbReference>
<dbReference type="Proteomes" id="UP000007798">
    <property type="component" value="Unassembled WGS sequence"/>
</dbReference>
<feature type="compositionally biased region" description="Polar residues" evidence="1">
    <location>
        <begin position="600"/>
        <end position="609"/>
    </location>
</feature>
<evidence type="ECO:0000313" key="3">
    <source>
        <dbReference type="EMBL" id="EDW77218.2"/>
    </source>
</evidence>
<dbReference type="STRING" id="7260.B4MYM9"/>
<dbReference type="PANTHER" id="PTHR14625">
    <property type="entry name" value="MICROCEPHALIN"/>
    <property type="match status" value="1"/>
</dbReference>
<dbReference type="SUPFAM" id="SSF52113">
    <property type="entry name" value="BRCT domain"/>
    <property type="match status" value="3"/>
</dbReference>
<feature type="domain" description="BRCT" evidence="2">
    <location>
        <begin position="211"/>
        <end position="301"/>
    </location>
</feature>
<keyword evidence="4" id="KW-1185">Reference proteome</keyword>
<feature type="compositionally biased region" description="Polar residues" evidence="1">
    <location>
        <begin position="900"/>
        <end position="932"/>
    </location>
</feature>
<proteinExistence type="predicted"/>
<dbReference type="CDD" id="cd17736">
    <property type="entry name" value="BRCT_microcephalin_rpt2"/>
    <property type="match status" value="1"/>
</dbReference>
<feature type="region of interest" description="Disordered" evidence="1">
    <location>
        <begin position="780"/>
        <end position="887"/>
    </location>
</feature>
<dbReference type="CDD" id="cd17751">
    <property type="entry name" value="BRCT_microcephalin_rpt3"/>
    <property type="match status" value="1"/>
</dbReference>
<dbReference type="PROSITE" id="PS50172">
    <property type="entry name" value="BRCT"/>
    <property type="match status" value="2"/>
</dbReference>
<feature type="domain" description="BRCT" evidence="2">
    <location>
        <begin position="965"/>
        <end position="1024"/>
    </location>
</feature>
<dbReference type="SMR" id="B4MYM9"/>
<dbReference type="GO" id="GO:0007279">
    <property type="term" value="P:pole cell formation"/>
    <property type="evidence" value="ECO:0007669"/>
    <property type="project" value="EnsemblMetazoa"/>
</dbReference>
<dbReference type="Pfam" id="PF12738">
    <property type="entry name" value="PTCB-BRCT"/>
    <property type="match status" value="1"/>
</dbReference>
<dbReference type="InterPro" id="IPR001357">
    <property type="entry name" value="BRCT_dom"/>
</dbReference>
<evidence type="ECO:0000313" key="4">
    <source>
        <dbReference type="Proteomes" id="UP000007798"/>
    </source>
</evidence>
<feature type="region of interest" description="Disordered" evidence="1">
    <location>
        <begin position="701"/>
        <end position="725"/>
    </location>
</feature>
<dbReference type="GO" id="GO:0016319">
    <property type="term" value="P:mushroom body development"/>
    <property type="evidence" value="ECO:0007669"/>
    <property type="project" value="EnsemblMetazoa"/>
</dbReference>
<dbReference type="Pfam" id="PF00533">
    <property type="entry name" value="BRCT"/>
    <property type="match status" value="1"/>
</dbReference>
<dbReference type="AlphaFoldDB" id="B4MYM9"/>
<feature type="region of interest" description="Disordered" evidence="1">
    <location>
        <begin position="126"/>
        <end position="149"/>
    </location>
</feature>
<accession>B4MYM9</accession>
<sequence length="1169" mass="130932">MDKFLQRQPSWKTKTYDSFVATAAKKNHQDQAQAAAAVSSAANRRPLGEHPDLNLKKLVSEQTKKYSDLRAMWTAEIPNHNPKRNEKFLDAQSSSESIAVFPSRAVTQLNQHKENVNVAVVAQMSTPTTTKPKPSTTDTITPTTTPRYQHNDPYLIRLQRDLNSPNAALRVRAMQALKSPSKAAAYHTFDVPLAEQSIITADERNPKPLPTLRDILANVVVYVEVRTGNDNRSEGVKTIISKMGAQVNDRLLRNTTHVVFKDGLLSTYKKAGEWNIPIVSILWIEACKVQRRLCEPEQFPISNLHKYEYPELFGKITRVRCMQPDSELNKRQRKRQDTPTSKDKEAVETPKSTPKNDITRFLKILKNNKHLAVASQDDEAVESPATKLLNRISNGSFTPSHGQPGDGKSKSNGSGDAIAIIGQDKPTSQKSLIFTEESARGDEVVVVPTPTNRPRRSTVEPAPVSTPTPKAANRRRSCSIAGELQQTQVGITAAASEPRMTRRRSSLQLAANDSPMELTKKPGFYSIHEEAEETPTRSTRRRRSSTASATKQSSYQPIMEEPQPMVTRRRSSLHVPASAPMEAITSNECVSSAGRRRSSSWHQATSSSKDALKKTLFHPIAEEAHTEVTMEISNVATPVAAQERRQTVYTPQQMDISQTNISTRSITTSSTELSENNDHMELTMLQQRSLVNVTTQTSQYSDEEPLFSSTRLPVSRVSSSSNNTTNNRRRTIFSLDMHVINEGIDRINRSCQRRSLALANEAELGECHKVQTPIAIVEQEVEKPPQAVQDPATPSEPKRRRLFTPNEEVIISPPKSNRKSRLSICNGQPGSAAKRRRTLAAPTTSKSSETKETTTKSSVTETPTPQQPTVEKEVTKETGPSNIALTEVASADQVEVFSTPKGSSLDINTDSNLTDSTNIPTTPSANTDGKTSTAKRRQRVIRTLVHTNMHQEQIHVIHKALRKLHGMRLDPTVTKRTTHLVSLDPRRTLNLLRGLMRGVWIVSYNWILESLRSGKWVYEEPYELKVFSRAVEICRTERQAFGKDYRCELFRFMESFYVSSHCQPLQFNNVKEILMLGGAKITENRFKAKYIIGDKRRVEDDRLYLSVNWVLDSVTAMQIQKFGKYLMKSAIVTPAGIRYDNPPTVDSSPASSNRKLHVCYRDPVLVLNK</sequence>
<dbReference type="InParanoid" id="B4MYM9"/>
<feature type="region of interest" description="Disordered" evidence="1">
    <location>
        <begin position="324"/>
        <end position="354"/>
    </location>
</feature>
<feature type="region of interest" description="Disordered" evidence="1">
    <location>
        <begin position="589"/>
        <end position="609"/>
    </location>
</feature>
<evidence type="ECO:0000256" key="1">
    <source>
        <dbReference type="SAM" id="MobiDB-lite"/>
    </source>
</evidence>
<gene>
    <name evidence="3" type="primary">Dwil\GK22251</name>
    <name evidence="3" type="ORF">Dwil_GK22251</name>
</gene>
<feature type="compositionally biased region" description="Low complexity" evidence="1">
    <location>
        <begin position="30"/>
        <end position="43"/>
    </location>
</feature>
<dbReference type="GO" id="GO:0005634">
    <property type="term" value="C:nucleus"/>
    <property type="evidence" value="ECO:0007669"/>
    <property type="project" value="EnsemblMetazoa"/>
</dbReference>
<dbReference type="eggNOG" id="KOG4362">
    <property type="taxonomic scope" value="Eukaryota"/>
</dbReference>
<dbReference type="HOGENOM" id="CLU_011279_0_0_1"/>
<dbReference type="InterPro" id="IPR036420">
    <property type="entry name" value="BRCT_dom_sf"/>
</dbReference>
<feature type="region of interest" description="Disordered" evidence="1">
    <location>
        <begin position="391"/>
        <end position="417"/>
    </location>
</feature>
<name>B4MYM9_DROWI</name>
<feature type="region of interest" description="Disordered" evidence="1">
    <location>
        <begin position="27"/>
        <end position="50"/>
    </location>
</feature>
<evidence type="ECO:0000259" key="2">
    <source>
        <dbReference type="PROSITE" id="PS50172"/>
    </source>
</evidence>
<feature type="compositionally biased region" description="Polar residues" evidence="1">
    <location>
        <begin position="391"/>
        <end position="401"/>
    </location>
</feature>
<reference evidence="3 4" key="1">
    <citation type="journal article" date="2007" name="Nature">
        <title>Evolution of genes and genomes on the Drosophila phylogeny.</title>
        <authorList>
            <consortium name="Drosophila 12 Genomes Consortium"/>
            <person name="Clark A.G."/>
            <person name="Eisen M.B."/>
            <person name="Smith D.R."/>
            <person name="Bergman C.M."/>
            <person name="Oliver B."/>
            <person name="Markow T.A."/>
            <person name="Kaufman T.C."/>
            <person name="Kellis M."/>
            <person name="Gelbart W."/>
            <person name="Iyer V.N."/>
            <person name="Pollard D.A."/>
            <person name="Sackton T.B."/>
            <person name="Larracuente A.M."/>
            <person name="Singh N.D."/>
            <person name="Abad J.P."/>
            <person name="Abt D.N."/>
            <person name="Adryan B."/>
            <person name="Aguade M."/>
            <person name="Akashi H."/>
            <person name="Anderson W.W."/>
            <person name="Aquadro C.F."/>
            <person name="Ardell D.H."/>
            <person name="Arguello R."/>
            <person name="Artieri C.G."/>
            <person name="Barbash D.A."/>
            <person name="Barker D."/>
            <person name="Barsanti P."/>
            <person name="Batterham P."/>
            <person name="Batzoglou S."/>
            <person name="Begun D."/>
            <person name="Bhutkar A."/>
            <person name="Blanco E."/>
            <person name="Bosak S.A."/>
            <person name="Bradley R.K."/>
            <person name="Brand A.D."/>
            <person name="Brent M.R."/>
            <person name="Brooks A.N."/>
            <person name="Brown R.H."/>
            <person name="Butlin R.K."/>
            <person name="Caggese C."/>
            <person name="Calvi B.R."/>
            <person name="Bernardo de Carvalho A."/>
            <person name="Caspi A."/>
            <person name="Castrezana S."/>
            <person name="Celniker S.E."/>
            <person name="Chang J.L."/>
            <person name="Chapple C."/>
            <person name="Chatterji S."/>
            <person name="Chinwalla A."/>
            <person name="Civetta A."/>
            <person name="Clifton S.W."/>
            <person name="Comeron J.M."/>
            <person name="Costello J.C."/>
            <person name="Coyne J.A."/>
            <person name="Daub J."/>
            <person name="David R.G."/>
            <person name="Delcher A.L."/>
            <person name="Delehaunty K."/>
            <person name="Do C.B."/>
            <person name="Ebling H."/>
            <person name="Edwards K."/>
            <person name="Eickbush T."/>
            <person name="Evans J.D."/>
            <person name="Filipski A."/>
            <person name="Findeiss S."/>
            <person name="Freyhult E."/>
            <person name="Fulton L."/>
            <person name="Fulton R."/>
            <person name="Garcia A.C."/>
            <person name="Gardiner A."/>
            <person name="Garfield D.A."/>
            <person name="Garvin B.E."/>
            <person name="Gibson G."/>
            <person name="Gilbert D."/>
            <person name="Gnerre S."/>
            <person name="Godfrey J."/>
            <person name="Good R."/>
            <person name="Gotea V."/>
            <person name="Gravely B."/>
            <person name="Greenberg A.J."/>
            <person name="Griffiths-Jones S."/>
            <person name="Gross S."/>
            <person name="Guigo R."/>
            <person name="Gustafson E.A."/>
            <person name="Haerty W."/>
            <person name="Hahn M.W."/>
            <person name="Halligan D.L."/>
            <person name="Halpern A.L."/>
            <person name="Halter G.M."/>
            <person name="Han M.V."/>
            <person name="Heger A."/>
            <person name="Hillier L."/>
            <person name="Hinrichs A.S."/>
            <person name="Holmes I."/>
            <person name="Hoskins R.A."/>
            <person name="Hubisz M.J."/>
            <person name="Hultmark D."/>
            <person name="Huntley M.A."/>
            <person name="Jaffe D.B."/>
            <person name="Jagadeeshan S."/>
            <person name="Jeck W.R."/>
            <person name="Johnson J."/>
            <person name="Jones C.D."/>
            <person name="Jordan W.C."/>
            <person name="Karpen G.H."/>
            <person name="Kataoka E."/>
            <person name="Keightley P.D."/>
            <person name="Kheradpour P."/>
            <person name="Kirkness E.F."/>
            <person name="Koerich L.B."/>
            <person name="Kristiansen K."/>
            <person name="Kudrna D."/>
            <person name="Kulathinal R.J."/>
            <person name="Kumar S."/>
            <person name="Kwok R."/>
            <person name="Lander E."/>
            <person name="Langley C.H."/>
            <person name="Lapoint R."/>
            <person name="Lazzaro B.P."/>
            <person name="Lee S.J."/>
            <person name="Levesque L."/>
            <person name="Li R."/>
            <person name="Lin C.F."/>
            <person name="Lin M.F."/>
            <person name="Lindblad-Toh K."/>
            <person name="Llopart A."/>
            <person name="Long M."/>
            <person name="Low L."/>
            <person name="Lozovsky E."/>
            <person name="Lu J."/>
            <person name="Luo M."/>
            <person name="Machado C.A."/>
            <person name="Makalowski W."/>
            <person name="Marzo M."/>
            <person name="Matsuda M."/>
            <person name="Matzkin L."/>
            <person name="McAllister B."/>
            <person name="McBride C.S."/>
            <person name="McKernan B."/>
            <person name="McKernan K."/>
            <person name="Mendez-Lago M."/>
            <person name="Minx P."/>
            <person name="Mollenhauer M.U."/>
            <person name="Montooth K."/>
            <person name="Mount S.M."/>
            <person name="Mu X."/>
            <person name="Myers E."/>
            <person name="Negre B."/>
            <person name="Newfeld S."/>
            <person name="Nielsen R."/>
            <person name="Noor M.A."/>
            <person name="O'Grady P."/>
            <person name="Pachter L."/>
            <person name="Papaceit M."/>
            <person name="Parisi M.J."/>
            <person name="Parisi M."/>
            <person name="Parts L."/>
            <person name="Pedersen J.S."/>
            <person name="Pesole G."/>
            <person name="Phillippy A.M."/>
            <person name="Ponting C.P."/>
            <person name="Pop M."/>
            <person name="Porcelli D."/>
            <person name="Powell J.R."/>
            <person name="Prohaska S."/>
            <person name="Pruitt K."/>
            <person name="Puig M."/>
            <person name="Quesneville H."/>
            <person name="Ram K.R."/>
            <person name="Rand D."/>
            <person name="Rasmussen M.D."/>
            <person name="Reed L.K."/>
            <person name="Reenan R."/>
            <person name="Reily A."/>
            <person name="Remington K.A."/>
            <person name="Rieger T.T."/>
            <person name="Ritchie M.G."/>
            <person name="Robin C."/>
            <person name="Rogers Y.H."/>
            <person name="Rohde C."/>
            <person name="Rozas J."/>
            <person name="Rubenfield M.J."/>
            <person name="Ruiz A."/>
            <person name="Russo S."/>
            <person name="Salzberg S.L."/>
            <person name="Sanchez-Gracia A."/>
            <person name="Saranga D.J."/>
            <person name="Sato H."/>
            <person name="Schaeffer S.W."/>
            <person name="Schatz M.C."/>
            <person name="Schlenke T."/>
            <person name="Schwartz R."/>
            <person name="Segarra C."/>
            <person name="Singh R.S."/>
            <person name="Sirot L."/>
            <person name="Sirota M."/>
            <person name="Sisneros N.B."/>
            <person name="Smith C.D."/>
            <person name="Smith T.F."/>
            <person name="Spieth J."/>
            <person name="Stage D.E."/>
            <person name="Stark A."/>
            <person name="Stephan W."/>
            <person name="Strausberg R.L."/>
            <person name="Strempel S."/>
            <person name="Sturgill D."/>
            <person name="Sutton G."/>
            <person name="Sutton G.G."/>
            <person name="Tao W."/>
            <person name="Teichmann S."/>
            <person name="Tobari Y.N."/>
            <person name="Tomimura Y."/>
            <person name="Tsolas J.M."/>
            <person name="Valente V.L."/>
            <person name="Venter E."/>
            <person name="Venter J.C."/>
            <person name="Vicario S."/>
            <person name="Vieira F.G."/>
            <person name="Vilella A.J."/>
            <person name="Villasante A."/>
            <person name="Walenz B."/>
            <person name="Wang J."/>
            <person name="Wasserman M."/>
            <person name="Watts T."/>
            <person name="Wilson D."/>
            <person name="Wilson R.K."/>
            <person name="Wing R.A."/>
            <person name="Wolfner M.F."/>
            <person name="Wong A."/>
            <person name="Wong G.K."/>
            <person name="Wu C.I."/>
            <person name="Wu G."/>
            <person name="Yamamoto D."/>
            <person name="Yang H.P."/>
            <person name="Yang S.P."/>
            <person name="Yorke J.A."/>
            <person name="Yoshida K."/>
            <person name="Zdobnov E."/>
            <person name="Zhang P."/>
            <person name="Zhang Y."/>
            <person name="Zimin A.V."/>
            <person name="Baldwin J."/>
            <person name="Abdouelleil A."/>
            <person name="Abdulkadir J."/>
            <person name="Abebe A."/>
            <person name="Abera B."/>
            <person name="Abreu J."/>
            <person name="Acer S.C."/>
            <person name="Aftuck L."/>
            <person name="Alexander A."/>
            <person name="An P."/>
            <person name="Anderson E."/>
            <person name="Anderson S."/>
            <person name="Arachi H."/>
            <person name="Azer M."/>
            <person name="Bachantsang P."/>
            <person name="Barry A."/>
            <person name="Bayul T."/>
            <person name="Berlin A."/>
            <person name="Bessette D."/>
            <person name="Bloom T."/>
            <person name="Blye J."/>
            <person name="Boguslavskiy L."/>
            <person name="Bonnet C."/>
            <person name="Boukhgalter B."/>
            <person name="Bourzgui I."/>
            <person name="Brown A."/>
            <person name="Cahill P."/>
            <person name="Channer S."/>
            <person name="Cheshatsang Y."/>
            <person name="Chuda L."/>
            <person name="Citroen M."/>
            <person name="Collymore A."/>
            <person name="Cooke P."/>
            <person name="Costello M."/>
            <person name="D'Aco K."/>
            <person name="Daza R."/>
            <person name="De Haan G."/>
            <person name="DeGray S."/>
            <person name="DeMaso C."/>
            <person name="Dhargay N."/>
            <person name="Dooley K."/>
            <person name="Dooley E."/>
            <person name="Doricent M."/>
            <person name="Dorje P."/>
            <person name="Dorjee K."/>
            <person name="Dupes A."/>
            <person name="Elong R."/>
            <person name="Falk J."/>
            <person name="Farina A."/>
            <person name="Faro S."/>
            <person name="Ferguson D."/>
            <person name="Fisher S."/>
            <person name="Foley C.D."/>
            <person name="Franke A."/>
            <person name="Friedrich D."/>
            <person name="Gadbois L."/>
            <person name="Gearin G."/>
            <person name="Gearin C.R."/>
            <person name="Giannoukos G."/>
            <person name="Goode T."/>
            <person name="Graham J."/>
            <person name="Grandbois E."/>
            <person name="Grewal S."/>
            <person name="Gyaltsen K."/>
            <person name="Hafez N."/>
            <person name="Hagos B."/>
            <person name="Hall J."/>
            <person name="Henson C."/>
            <person name="Hollinger A."/>
            <person name="Honan T."/>
            <person name="Huard M.D."/>
            <person name="Hughes L."/>
            <person name="Hurhula B."/>
            <person name="Husby M.E."/>
            <person name="Kamat A."/>
            <person name="Kanga B."/>
            <person name="Kashin S."/>
            <person name="Khazanovich D."/>
            <person name="Kisner P."/>
            <person name="Lance K."/>
            <person name="Lara M."/>
            <person name="Lee W."/>
            <person name="Lennon N."/>
            <person name="Letendre F."/>
            <person name="LeVine R."/>
            <person name="Lipovsky A."/>
            <person name="Liu X."/>
            <person name="Liu J."/>
            <person name="Liu S."/>
            <person name="Lokyitsang T."/>
            <person name="Lokyitsang Y."/>
            <person name="Lubonja R."/>
            <person name="Lui A."/>
            <person name="MacDonald P."/>
            <person name="Magnisalis V."/>
            <person name="Maru K."/>
            <person name="Matthews C."/>
            <person name="McCusker W."/>
            <person name="McDonough S."/>
            <person name="Mehta T."/>
            <person name="Meldrim J."/>
            <person name="Meneus L."/>
            <person name="Mihai O."/>
            <person name="Mihalev A."/>
            <person name="Mihova T."/>
            <person name="Mittelman R."/>
            <person name="Mlenga V."/>
            <person name="Montmayeur A."/>
            <person name="Mulrain L."/>
            <person name="Navidi A."/>
            <person name="Naylor J."/>
            <person name="Negash T."/>
            <person name="Nguyen T."/>
            <person name="Nguyen N."/>
            <person name="Nicol R."/>
            <person name="Norbu C."/>
            <person name="Norbu N."/>
            <person name="Novod N."/>
            <person name="O'Neill B."/>
            <person name="Osman S."/>
            <person name="Markiewicz E."/>
            <person name="Oyono O.L."/>
            <person name="Patti C."/>
            <person name="Phunkhang P."/>
            <person name="Pierre F."/>
            <person name="Priest M."/>
            <person name="Raghuraman S."/>
            <person name="Rege F."/>
            <person name="Reyes R."/>
            <person name="Rise C."/>
            <person name="Rogov P."/>
            <person name="Ross K."/>
            <person name="Ryan E."/>
            <person name="Settipalli S."/>
            <person name="Shea T."/>
            <person name="Sherpa N."/>
            <person name="Shi L."/>
            <person name="Shih D."/>
            <person name="Sparrow T."/>
            <person name="Spaulding J."/>
            <person name="Stalker J."/>
            <person name="Stange-Thomann N."/>
            <person name="Stavropoulos S."/>
            <person name="Stone C."/>
            <person name="Strader C."/>
            <person name="Tesfaye S."/>
            <person name="Thomson T."/>
            <person name="Thoulutsang Y."/>
            <person name="Thoulutsang D."/>
            <person name="Topham K."/>
            <person name="Topping I."/>
            <person name="Tsamla T."/>
            <person name="Vassiliev H."/>
            <person name="Vo A."/>
            <person name="Wangchuk T."/>
            <person name="Wangdi T."/>
            <person name="Weiand M."/>
            <person name="Wilkinson J."/>
            <person name="Wilson A."/>
            <person name="Yadav S."/>
            <person name="Young G."/>
            <person name="Yu Q."/>
            <person name="Zembek L."/>
            <person name="Zhong D."/>
            <person name="Zimmer A."/>
            <person name="Zwirko Z."/>
            <person name="Jaffe D.B."/>
            <person name="Alvarez P."/>
            <person name="Brockman W."/>
            <person name="Butler J."/>
            <person name="Chin C."/>
            <person name="Gnerre S."/>
            <person name="Grabherr M."/>
            <person name="Kleber M."/>
            <person name="Mauceli E."/>
            <person name="MacCallum I."/>
        </authorList>
    </citation>
    <scope>NUCLEOTIDE SEQUENCE [LARGE SCALE GENOMIC DNA]</scope>
    <source>
        <strain evidence="4">Tucson 14030-0811.24</strain>
    </source>
</reference>
<protein>
    <recommendedName>
        <fullName evidence="2">BRCT domain-containing protein</fullName>
    </recommendedName>
</protein>
<dbReference type="GO" id="GO:0045448">
    <property type="term" value="P:mitotic cell cycle, embryonic"/>
    <property type="evidence" value="ECO:0007669"/>
    <property type="project" value="EnsemblMetazoa"/>
</dbReference>
<feature type="region of interest" description="Disordered" evidence="1">
    <location>
        <begin position="900"/>
        <end position="936"/>
    </location>
</feature>
<dbReference type="SMART" id="SM00292">
    <property type="entry name" value="BRCT"/>
    <property type="match status" value="3"/>
</dbReference>
<organism evidence="3 4">
    <name type="scientific">Drosophila willistoni</name>
    <name type="common">Fruit fly</name>
    <dbReference type="NCBI Taxonomy" id="7260"/>
    <lineage>
        <taxon>Eukaryota</taxon>
        <taxon>Metazoa</taxon>
        <taxon>Ecdysozoa</taxon>
        <taxon>Arthropoda</taxon>
        <taxon>Hexapoda</taxon>
        <taxon>Insecta</taxon>
        <taxon>Pterygota</taxon>
        <taxon>Neoptera</taxon>
        <taxon>Endopterygota</taxon>
        <taxon>Diptera</taxon>
        <taxon>Brachycera</taxon>
        <taxon>Muscomorpha</taxon>
        <taxon>Ephydroidea</taxon>
        <taxon>Drosophilidae</taxon>
        <taxon>Drosophila</taxon>
        <taxon>Sophophora</taxon>
    </lineage>
</organism>